<dbReference type="EMBL" id="LAZR01019493">
    <property type="protein sequence ID" value="KKL92341.1"/>
    <property type="molecule type" value="Genomic_DNA"/>
</dbReference>
<gene>
    <name evidence="2" type="ORF">LCGC14_1885670</name>
</gene>
<organism evidence="2">
    <name type="scientific">marine sediment metagenome</name>
    <dbReference type="NCBI Taxonomy" id="412755"/>
    <lineage>
        <taxon>unclassified sequences</taxon>
        <taxon>metagenomes</taxon>
        <taxon>ecological metagenomes</taxon>
    </lineage>
</organism>
<dbReference type="SUPFAM" id="SSF53822">
    <property type="entry name" value="Periplasmic binding protein-like I"/>
    <property type="match status" value="1"/>
</dbReference>
<sequence length="85" mass="9203">MGRALKEAQKCGSIKVICFDFFPETIDMLKDGTVSAAIGEDPYGQGYQTIKILNECIVDGRKPSSDSVYTKIDIGLRGNIDSLVG</sequence>
<dbReference type="Gene3D" id="3.40.50.2300">
    <property type="match status" value="2"/>
</dbReference>
<evidence type="ECO:0000313" key="2">
    <source>
        <dbReference type="EMBL" id="KKL92341.1"/>
    </source>
</evidence>
<feature type="domain" description="Periplasmic binding protein" evidence="1">
    <location>
        <begin position="2"/>
        <end position="56"/>
    </location>
</feature>
<dbReference type="Pfam" id="PF13407">
    <property type="entry name" value="Peripla_BP_4"/>
    <property type="match status" value="1"/>
</dbReference>
<dbReference type="InterPro" id="IPR025997">
    <property type="entry name" value="SBP_2_dom"/>
</dbReference>
<evidence type="ECO:0000259" key="1">
    <source>
        <dbReference type="Pfam" id="PF13407"/>
    </source>
</evidence>
<name>A0A0F9GPC5_9ZZZZ</name>
<protein>
    <recommendedName>
        <fullName evidence="1">Periplasmic binding protein domain-containing protein</fullName>
    </recommendedName>
</protein>
<comment type="caution">
    <text evidence="2">The sequence shown here is derived from an EMBL/GenBank/DDBJ whole genome shotgun (WGS) entry which is preliminary data.</text>
</comment>
<dbReference type="InterPro" id="IPR028082">
    <property type="entry name" value="Peripla_BP_I"/>
</dbReference>
<proteinExistence type="predicted"/>
<reference evidence="2" key="1">
    <citation type="journal article" date="2015" name="Nature">
        <title>Complex archaea that bridge the gap between prokaryotes and eukaryotes.</title>
        <authorList>
            <person name="Spang A."/>
            <person name="Saw J.H."/>
            <person name="Jorgensen S.L."/>
            <person name="Zaremba-Niedzwiedzka K."/>
            <person name="Martijn J."/>
            <person name="Lind A.E."/>
            <person name="van Eijk R."/>
            <person name="Schleper C."/>
            <person name="Guy L."/>
            <person name="Ettema T.J."/>
        </authorList>
    </citation>
    <scope>NUCLEOTIDE SEQUENCE</scope>
</reference>
<accession>A0A0F9GPC5</accession>
<dbReference type="AlphaFoldDB" id="A0A0F9GPC5"/>